<evidence type="ECO:0000256" key="6">
    <source>
        <dbReference type="ARBA" id="ARBA00022832"/>
    </source>
</evidence>
<name>A0A5M3M9A3_CONPW</name>
<dbReference type="AlphaFoldDB" id="A0A5M3M9A3"/>
<evidence type="ECO:0000313" key="11">
    <source>
        <dbReference type="EMBL" id="EIW75275.1"/>
    </source>
</evidence>
<dbReference type="GO" id="GO:0005737">
    <property type="term" value="C:cytoplasm"/>
    <property type="evidence" value="ECO:0007669"/>
    <property type="project" value="TreeGrafter"/>
</dbReference>
<dbReference type="OMA" id="LMFRTYN"/>
<dbReference type="KEGG" id="cput:CONPUDRAFT_132199"/>
<dbReference type="InterPro" id="IPR050565">
    <property type="entry name" value="LYPA1-2/EST-like"/>
</dbReference>
<dbReference type="InterPro" id="IPR003140">
    <property type="entry name" value="PLipase/COase/thioEstase"/>
</dbReference>
<accession>A0A5M3M9A3</accession>
<evidence type="ECO:0000259" key="10">
    <source>
        <dbReference type="Pfam" id="PF02230"/>
    </source>
</evidence>
<dbReference type="Gene3D" id="3.40.50.1820">
    <property type="entry name" value="alpha/beta hydrolase"/>
    <property type="match status" value="1"/>
</dbReference>
<keyword evidence="5 11" id="KW-0378">Hydrolase</keyword>
<evidence type="ECO:0000256" key="8">
    <source>
        <dbReference type="ARBA" id="ARBA00031195"/>
    </source>
</evidence>
<dbReference type="GO" id="GO:0052689">
    <property type="term" value="F:carboxylic ester hydrolase activity"/>
    <property type="evidence" value="ECO:0007669"/>
    <property type="project" value="UniProtKB-KW"/>
</dbReference>
<protein>
    <recommendedName>
        <fullName evidence="3">Acyl-protein thioesterase 1</fullName>
        <ecNumber evidence="2">3.1.2.22</ecNumber>
    </recommendedName>
    <alternativeName>
        <fullName evidence="8">Palmitoyl-protein hydrolase</fullName>
    </alternativeName>
</protein>
<evidence type="ECO:0000256" key="3">
    <source>
        <dbReference type="ARBA" id="ARBA00014923"/>
    </source>
</evidence>
<dbReference type="PANTHER" id="PTHR10655">
    <property type="entry name" value="LYSOPHOSPHOLIPASE-RELATED"/>
    <property type="match status" value="1"/>
</dbReference>
<dbReference type="RefSeq" id="XP_007774684.1">
    <property type="nucleotide sequence ID" value="XM_007776494.1"/>
</dbReference>
<dbReference type="GeneID" id="19200398"/>
<dbReference type="Pfam" id="PF02230">
    <property type="entry name" value="Abhydrolase_2"/>
    <property type="match status" value="1"/>
</dbReference>
<dbReference type="OrthoDB" id="2418081at2759"/>
<gene>
    <name evidence="11" type="ORF">CONPUDRAFT_132199</name>
</gene>
<evidence type="ECO:0000256" key="4">
    <source>
        <dbReference type="ARBA" id="ARBA00022487"/>
    </source>
</evidence>
<keyword evidence="4" id="KW-0719">Serine esterase</keyword>
<evidence type="ECO:0000256" key="9">
    <source>
        <dbReference type="ARBA" id="ARBA00047337"/>
    </source>
</evidence>
<keyword evidence="6" id="KW-0443">Lipid metabolism</keyword>
<evidence type="ECO:0000313" key="12">
    <source>
        <dbReference type="Proteomes" id="UP000053558"/>
    </source>
</evidence>
<evidence type="ECO:0000256" key="7">
    <source>
        <dbReference type="ARBA" id="ARBA00029392"/>
    </source>
</evidence>
<sequence>MAATTASKLVNDTGKRAATLIFLHGLGDTPSGWRQSFTAKYLNDPSLSHITLVTPSAPRRYGPGYSWYHIGAPDNESKTSLNAALKMLDALIQEQVDAGVPQDRIVLGGFSQGAGMTLATAFTASQELEAQVQKKEWKLGGVMALAGYVPREDEFRKAISPTLKDTPIFWGHGNVDSVVKYRVGEASIDKLHDLSPSLNVYKVKHTEGDWQADTDKRIEGGTGEAWKSEKHAWIERHEYDDMDHGPTYRWHDQAMEKHMREWLRRVVPV</sequence>
<reference evidence="12" key="1">
    <citation type="journal article" date="2012" name="Science">
        <title>The Paleozoic origin of enzymatic lignin decomposition reconstructed from 31 fungal genomes.</title>
        <authorList>
            <person name="Floudas D."/>
            <person name="Binder M."/>
            <person name="Riley R."/>
            <person name="Barry K."/>
            <person name="Blanchette R.A."/>
            <person name="Henrissat B."/>
            <person name="Martinez A.T."/>
            <person name="Otillar R."/>
            <person name="Spatafora J.W."/>
            <person name="Yadav J.S."/>
            <person name="Aerts A."/>
            <person name="Benoit I."/>
            <person name="Boyd A."/>
            <person name="Carlson A."/>
            <person name="Copeland A."/>
            <person name="Coutinho P.M."/>
            <person name="de Vries R.P."/>
            <person name="Ferreira P."/>
            <person name="Findley K."/>
            <person name="Foster B."/>
            <person name="Gaskell J."/>
            <person name="Glotzer D."/>
            <person name="Gorecki P."/>
            <person name="Heitman J."/>
            <person name="Hesse C."/>
            <person name="Hori C."/>
            <person name="Igarashi K."/>
            <person name="Jurgens J.A."/>
            <person name="Kallen N."/>
            <person name="Kersten P."/>
            <person name="Kohler A."/>
            <person name="Kuees U."/>
            <person name="Kumar T.K.A."/>
            <person name="Kuo A."/>
            <person name="LaButti K."/>
            <person name="Larrondo L.F."/>
            <person name="Lindquist E."/>
            <person name="Ling A."/>
            <person name="Lombard V."/>
            <person name="Lucas S."/>
            <person name="Lundell T."/>
            <person name="Martin R."/>
            <person name="McLaughlin D.J."/>
            <person name="Morgenstern I."/>
            <person name="Morin E."/>
            <person name="Murat C."/>
            <person name="Nagy L.G."/>
            <person name="Nolan M."/>
            <person name="Ohm R.A."/>
            <person name="Patyshakuliyeva A."/>
            <person name="Rokas A."/>
            <person name="Ruiz-Duenas F.J."/>
            <person name="Sabat G."/>
            <person name="Salamov A."/>
            <person name="Samejima M."/>
            <person name="Schmutz J."/>
            <person name="Slot J.C."/>
            <person name="St John F."/>
            <person name="Stenlid J."/>
            <person name="Sun H."/>
            <person name="Sun S."/>
            <person name="Syed K."/>
            <person name="Tsang A."/>
            <person name="Wiebenga A."/>
            <person name="Young D."/>
            <person name="Pisabarro A."/>
            <person name="Eastwood D.C."/>
            <person name="Martin F."/>
            <person name="Cullen D."/>
            <person name="Grigoriev I.V."/>
            <person name="Hibbett D.S."/>
        </authorList>
    </citation>
    <scope>NUCLEOTIDE SEQUENCE [LARGE SCALE GENOMIC DNA]</scope>
    <source>
        <strain evidence="12">RWD-64-598 SS2</strain>
    </source>
</reference>
<organism evidence="11 12">
    <name type="scientific">Coniophora puteana (strain RWD-64-598)</name>
    <name type="common">Brown rot fungus</name>
    <dbReference type="NCBI Taxonomy" id="741705"/>
    <lineage>
        <taxon>Eukaryota</taxon>
        <taxon>Fungi</taxon>
        <taxon>Dikarya</taxon>
        <taxon>Basidiomycota</taxon>
        <taxon>Agaricomycotina</taxon>
        <taxon>Agaricomycetes</taxon>
        <taxon>Agaricomycetidae</taxon>
        <taxon>Boletales</taxon>
        <taxon>Coniophorineae</taxon>
        <taxon>Coniophoraceae</taxon>
        <taxon>Coniophora</taxon>
    </lineage>
</organism>
<comment type="caution">
    <text evidence="11">The sequence shown here is derived from an EMBL/GenBank/DDBJ whole genome shotgun (WGS) entry which is preliminary data.</text>
</comment>
<feature type="domain" description="Phospholipase/carboxylesterase/thioesterase" evidence="10">
    <location>
        <begin position="9"/>
        <end position="202"/>
    </location>
</feature>
<dbReference type="InterPro" id="IPR029058">
    <property type="entry name" value="AB_hydrolase_fold"/>
</dbReference>
<evidence type="ECO:0000256" key="5">
    <source>
        <dbReference type="ARBA" id="ARBA00022801"/>
    </source>
</evidence>
<dbReference type="GO" id="GO:0006631">
    <property type="term" value="P:fatty acid metabolic process"/>
    <property type="evidence" value="ECO:0007669"/>
    <property type="project" value="UniProtKB-KW"/>
</dbReference>
<dbReference type="PANTHER" id="PTHR10655:SF17">
    <property type="entry name" value="LYSOPHOSPHOLIPASE-LIKE PROTEIN 1"/>
    <property type="match status" value="1"/>
</dbReference>
<proteinExistence type="inferred from homology"/>
<comment type="catalytic activity">
    <reaction evidence="9">
        <text>S-hexadecanoyl-L-cysteinyl-[protein] + H2O = L-cysteinyl-[protein] + hexadecanoate + H(+)</text>
        <dbReference type="Rhea" id="RHEA:19233"/>
        <dbReference type="Rhea" id="RHEA-COMP:10131"/>
        <dbReference type="Rhea" id="RHEA-COMP:11032"/>
        <dbReference type="ChEBI" id="CHEBI:7896"/>
        <dbReference type="ChEBI" id="CHEBI:15377"/>
        <dbReference type="ChEBI" id="CHEBI:15378"/>
        <dbReference type="ChEBI" id="CHEBI:29950"/>
        <dbReference type="ChEBI" id="CHEBI:74151"/>
        <dbReference type="EC" id="3.1.2.22"/>
    </reaction>
</comment>
<dbReference type="EMBL" id="JH711589">
    <property type="protein sequence ID" value="EIW75275.1"/>
    <property type="molecule type" value="Genomic_DNA"/>
</dbReference>
<dbReference type="EC" id="3.1.2.22" evidence="2"/>
<dbReference type="SUPFAM" id="SSF53474">
    <property type="entry name" value="alpha/beta-Hydrolases"/>
    <property type="match status" value="1"/>
</dbReference>
<dbReference type="GO" id="GO:0008474">
    <property type="term" value="F:palmitoyl-(protein) hydrolase activity"/>
    <property type="evidence" value="ECO:0007669"/>
    <property type="project" value="UniProtKB-EC"/>
</dbReference>
<comment type="function">
    <text evidence="7">Hydrolyzes fatty acids from S-acylated cysteine residues in proteins with a strong preference for palmitoylated G-alpha proteins over other acyl substrates. Mediates the deacylation of G-alpha proteins such as GPA1 in vivo, but has weak or no activity toward palmitoylated Ras proteins. Has weak lysophospholipase activity in vitro; however such activity may not exist in vivo.</text>
</comment>
<keyword evidence="6" id="KW-0276">Fatty acid metabolism</keyword>
<dbReference type="Proteomes" id="UP000053558">
    <property type="component" value="Unassembled WGS sequence"/>
</dbReference>
<comment type="similarity">
    <text evidence="1">Belongs to the AB hydrolase superfamily. AB hydrolase 2 family.</text>
</comment>
<keyword evidence="12" id="KW-1185">Reference proteome</keyword>
<evidence type="ECO:0000256" key="1">
    <source>
        <dbReference type="ARBA" id="ARBA00006499"/>
    </source>
</evidence>
<evidence type="ECO:0000256" key="2">
    <source>
        <dbReference type="ARBA" id="ARBA00012423"/>
    </source>
</evidence>